<dbReference type="Proteomes" id="UP000309138">
    <property type="component" value="Unassembled WGS sequence"/>
</dbReference>
<evidence type="ECO:0000313" key="1">
    <source>
        <dbReference type="EMBL" id="TKD50549.1"/>
    </source>
</evidence>
<name>A0A4U1L185_9SPHN</name>
<evidence type="ECO:0008006" key="3">
    <source>
        <dbReference type="Google" id="ProtNLM"/>
    </source>
</evidence>
<dbReference type="OrthoDB" id="1625426at2"/>
<dbReference type="SUPFAM" id="SSF52540">
    <property type="entry name" value="P-loop containing nucleoside triphosphate hydrolases"/>
    <property type="match status" value="1"/>
</dbReference>
<dbReference type="InterPro" id="IPR027417">
    <property type="entry name" value="P-loop_NTPase"/>
</dbReference>
<dbReference type="RefSeq" id="WP_136942492.1">
    <property type="nucleotide sequence ID" value="NZ_SWKR01000002.1"/>
</dbReference>
<reference evidence="1 2" key="1">
    <citation type="submission" date="2019-04" db="EMBL/GenBank/DDBJ databases">
        <authorList>
            <person name="Yang Y."/>
            <person name="Wei D."/>
        </authorList>
    </citation>
    <scope>NUCLEOTIDE SEQUENCE [LARGE SCALE GENOMIC DNA]</scope>
    <source>
        <strain evidence="1 2">L-1-4w-11</strain>
    </source>
</reference>
<protein>
    <recommendedName>
        <fullName evidence="3">AAA domain-containing protein</fullName>
    </recommendedName>
</protein>
<organism evidence="1 2">
    <name type="scientific">Sphingomonas baiyangensis</name>
    <dbReference type="NCBI Taxonomy" id="2572576"/>
    <lineage>
        <taxon>Bacteria</taxon>
        <taxon>Pseudomonadati</taxon>
        <taxon>Pseudomonadota</taxon>
        <taxon>Alphaproteobacteria</taxon>
        <taxon>Sphingomonadales</taxon>
        <taxon>Sphingomonadaceae</taxon>
        <taxon>Sphingomonas</taxon>
    </lineage>
</organism>
<dbReference type="EMBL" id="SWKR01000002">
    <property type="protein sequence ID" value="TKD50549.1"/>
    <property type="molecule type" value="Genomic_DNA"/>
</dbReference>
<evidence type="ECO:0000313" key="2">
    <source>
        <dbReference type="Proteomes" id="UP000309138"/>
    </source>
</evidence>
<comment type="caution">
    <text evidence="1">The sequence shown here is derived from an EMBL/GenBank/DDBJ whole genome shotgun (WGS) entry which is preliminary data.</text>
</comment>
<gene>
    <name evidence="1" type="ORF">FBR43_07070</name>
</gene>
<accession>A0A4U1L185</accession>
<proteinExistence type="predicted"/>
<sequence>MRALRRGSEFSPVTTSFKPARRENVPLLIGFDGASGSGKTYSALLVADGIAGEIGRAQGREGRVFFIDTERGRGLHYADHFHFMHGEISPPFRPQAYGAAINQAEQAGADVIVIDSFSHEHEGEGGLREWAAELEANGKKPPANWMEPKLAHKRLVNQMLASRAHIIVCMRSEEKMRVEAVPQFEHDGTTPKMWKGKQSTKMVITPSSELPMLERWVPICEKRFPFEITTSMLLAPDNPGVPIPRKLQEQHRPFFPEGRRIGREAGVKLARWAMGGAAQDAPPQRGPGDFSEQLTKLREIARPGNMQALQEEWQAMGSEARKALADELPALKAAATEQTDTDGGDYDGV</sequence>
<dbReference type="AlphaFoldDB" id="A0A4U1L185"/>
<keyword evidence="2" id="KW-1185">Reference proteome</keyword>